<keyword evidence="9" id="KW-0407">Ion channel</keyword>
<keyword evidence="7" id="KW-0869">Chloride channel</keyword>
<evidence type="ECO:0000256" key="8">
    <source>
        <dbReference type="ARBA" id="ARBA00023214"/>
    </source>
</evidence>
<evidence type="ECO:0000256" key="9">
    <source>
        <dbReference type="ARBA" id="ARBA00023303"/>
    </source>
</evidence>
<dbReference type="GO" id="GO:0034707">
    <property type="term" value="C:chloride channel complex"/>
    <property type="evidence" value="ECO:0007669"/>
    <property type="project" value="UniProtKB-KW"/>
</dbReference>
<keyword evidence="2" id="KW-0813">Transport</keyword>
<feature type="transmembrane region" description="Helical" evidence="10">
    <location>
        <begin position="68"/>
        <end position="86"/>
    </location>
</feature>
<dbReference type="Pfam" id="PF00654">
    <property type="entry name" value="Voltage_CLC"/>
    <property type="match status" value="1"/>
</dbReference>
<evidence type="ECO:0000313" key="12">
    <source>
        <dbReference type="Proteomes" id="UP000185766"/>
    </source>
</evidence>
<dbReference type="Proteomes" id="UP000185766">
    <property type="component" value="Unassembled WGS sequence"/>
</dbReference>
<feature type="transmembrane region" description="Helical" evidence="10">
    <location>
        <begin position="365"/>
        <end position="390"/>
    </location>
</feature>
<protein>
    <submittedName>
        <fullName evidence="11">H+/Cl-antiporter ClcA</fullName>
    </submittedName>
</protein>
<evidence type="ECO:0000256" key="5">
    <source>
        <dbReference type="ARBA" id="ARBA00023065"/>
    </source>
</evidence>
<keyword evidence="8" id="KW-0868">Chloride</keyword>
<dbReference type="PANTHER" id="PTHR43427">
    <property type="entry name" value="CHLORIDE CHANNEL PROTEIN CLC-E"/>
    <property type="match status" value="1"/>
</dbReference>
<dbReference type="PRINTS" id="PR00762">
    <property type="entry name" value="CLCHANNEL"/>
</dbReference>
<dbReference type="AlphaFoldDB" id="A0A1H7QN32"/>
<feature type="transmembrane region" description="Helical" evidence="10">
    <location>
        <begin position="328"/>
        <end position="353"/>
    </location>
</feature>
<feature type="transmembrane region" description="Helical" evidence="10">
    <location>
        <begin position="300"/>
        <end position="321"/>
    </location>
</feature>
<keyword evidence="4 10" id="KW-1133">Transmembrane helix</keyword>
<keyword evidence="3 10" id="KW-0812">Transmembrane</keyword>
<dbReference type="EMBL" id="FOAS01000013">
    <property type="protein sequence ID" value="SEL49336.1"/>
    <property type="molecule type" value="Genomic_DNA"/>
</dbReference>
<dbReference type="GO" id="GO:0005254">
    <property type="term" value="F:chloride channel activity"/>
    <property type="evidence" value="ECO:0007669"/>
    <property type="project" value="UniProtKB-KW"/>
</dbReference>
<feature type="transmembrane region" description="Helical" evidence="10">
    <location>
        <begin position="269"/>
        <end position="288"/>
    </location>
</feature>
<evidence type="ECO:0000256" key="6">
    <source>
        <dbReference type="ARBA" id="ARBA00023136"/>
    </source>
</evidence>
<evidence type="ECO:0000256" key="1">
    <source>
        <dbReference type="ARBA" id="ARBA00004141"/>
    </source>
</evidence>
<keyword evidence="6 10" id="KW-0472">Membrane</keyword>
<feature type="transmembrane region" description="Helical" evidence="10">
    <location>
        <begin position="238"/>
        <end position="260"/>
    </location>
</feature>
<dbReference type="InterPro" id="IPR050368">
    <property type="entry name" value="ClC-type_chloride_channel"/>
</dbReference>
<dbReference type="InterPro" id="IPR014743">
    <property type="entry name" value="Cl-channel_core"/>
</dbReference>
<organism evidence="11 12">
    <name type="scientific">Atopomonas hussainii</name>
    <dbReference type="NCBI Taxonomy" id="1429083"/>
    <lineage>
        <taxon>Bacteria</taxon>
        <taxon>Pseudomonadati</taxon>
        <taxon>Pseudomonadota</taxon>
        <taxon>Gammaproteobacteria</taxon>
        <taxon>Pseudomonadales</taxon>
        <taxon>Pseudomonadaceae</taxon>
        <taxon>Atopomonas</taxon>
    </lineage>
</organism>
<feature type="transmembrane region" description="Helical" evidence="10">
    <location>
        <begin position="25"/>
        <end position="47"/>
    </location>
</feature>
<dbReference type="PANTHER" id="PTHR43427:SF6">
    <property type="entry name" value="CHLORIDE CHANNEL PROTEIN CLC-E"/>
    <property type="match status" value="1"/>
</dbReference>
<gene>
    <name evidence="11" type="ORF">SAMN05216214_1138</name>
</gene>
<proteinExistence type="predicted"/>
<evidence type="ECO:0000256" key="4">
    <source>
        <dbReference type="ARBA" id="ARBA00022989"/>
    </source>
</evidence>
<dbReference type="Gene3D" id="1.10.3080.10">
    <property type="entry name" value="Clc chloride channel"/>
    <property type="match status" value="1"/>
</dbReference>
<evidence type="ECO:0000256" key="2">
    <source>
        <dbReference type="ARBA" id="ARBA00022448"/>
    </source>
</evidence>
<comment type="subcellular location">
    <subcellularLocation>
        <location evidence="1">Membrane</location>
        <topology evidence="1">Multi-pass membrane protein</topology>
    </subcellularLocation>
</comment>
<accession>A0A1H7QN32</accession>
<name>A0A1H7QN32_9GAMM</name>
<evidence type="ECO:0000256" key="10">
    <source>
        <dbReference type="SAM" id="Phobius"/>
    </source>
</evidence>
<dbReference type="STRING" id="1429083.GCA_001885685_00808"/>
<keyword evidence="12" id="KW-1185">Reference proteome</keyword>
<feature type="transmembrane region" description="Helical" evidence="10">
    <location>
        <begin position="397"/>
        <end position="418"/>
    </location>
</feature>
<dbReference type="RefSeq" id="WP_074869289.1">
    <property type="nucleotide sequence ID" value="NZ_FOAS01000013.1"/>
</dbReference>
<keyword evidence="5" id="KW-0406">Ion transport</keyword>
<evidence type="ECO:0000256" key="7">
    <source>
        <dbReference type="ARBA" id="ARBA00023173"/>
    </source>
</evidence>
<dbReference type="CDD" id="cd00400">
    <property type="entry name" value="Voltage_gated_ClC"/>
    <property type="match status" value="1"/>
</dbReference>
<dbReference type="InterPro" id="IPR001807">
    <property type="entry name" value="ClC"/>
</dbReference>
<reference evidence="11 12" key="1">
    <citation type="submission" date="2016-10" db="EMBL/GenBank/DDBJ databases">
        <authorList>
            <person name="de Groot N.N."/>
        </authorList>
    </citation>
    <scope>NUCLEOTIDE SEQUENCE [LARGE SCALE GENOMIC DNA]</scope>
    <source>
        <strain evidence="11 12">JCM 19513</strain>
    </source>
</reference>
<evidence type="ECO:0000313" key="11">
    <source>
        <dbReference type="EMBL" id="SEL49336.1"/>
    </source>
</evidence>
<sequence length="575" mass="61364">MKLHVRPVLDRFREQLASVEAAPQLALLGLLAGLVTGFVVLLFRASVEGILEAINGSQAEAFENLDPLWRLALPVIGAVLIALYLWKQSDADRRMGIAHVLERFSHHQGYFNLRSLINQFNLGVMTLGSGFSVGREGPAVHLGAAASSLIGQWMRLPNNSMRTLVGCGAAAAIAASFNTPLAGVIFAIEIILLDFSLASLLPLTLAAVTGALMSQLVYGSGSVINVPPLALGSLWEVPWLVVCGMALGGLGAMFSWCLLFCQRWARGPFFIRLIGIGVLTGAVGWFLPQAMGMGYDSLNAALIGQLSLGVLLALALVKTLLTATSIGLGLPAGLISPILVCGACLGGALGLIGQELFGLRSPSGLYAMLGMAAAMGAILQAPLAALIALLELTHNPNIVFPGMLVVAIANLTTSQVLGQGSVFLQSLRQQGIGIRFSPQVQAMQAVGASTLMERDFICLPRHVELAHAKDLFAKRLPRWIIVERDDKPVALLRAADLASQLELEHNAPLDLLSMPGERRDLCMLPMQATVQEALDALSNQGHEVLCLMVRRRRSAPRPAGVVTREALDHYYQLNR</sequence>
<evidence type="ECO:0000256" key="3">
    <source>
        <dbReference type="ARBA" id="ARBA00022692"/>
    </source>
</evidence>
<feature type="transmembrane region" description="Helical" evidence="10">
    <location>
        <begin position="163"/>
        <end position="188"/>
    </location>
</feature>
<dbReference type="SUPFAM" id="SSF81340">
    <property type="entry name" value="Clc chloride channel"/>
    <property type="match status" value="1"/>
</dbReference>